<evidence type="ECO:0000313" key="11">
    <source>
        <dbReference type="Proteomes" id="UP000682802"/>
    </source>
</evidence>
<evidence type="ECO:0000256" key="5">
    <source>
        <dbReference type="ARBA" id="ARBA00022801"/>
    </source>
</evidence>
<sequence>MLSIKKITVLVSLFFSFFSIGTAQEIPLQRHCRSTLHEPVFTYSKAKSYLSNRRVNAMNRTNISNLPVIVHVIYNLDEKNTKHNNISSEQILSQINSTNRDLLHQNNNRSQTLDEFSSDAVNSLVELKMAIFSPDGQVLTEPGVNRIQGFLDSDEEYSISQVDKIIKDNIWDHERYMNIWVVPLTNNWLGYAYFPNYPDLEGLDQVSNGEVATSSIDGIVIDTHFFGSNEFNENYDLEPHYDLGRTLTHELGHYLGLLHIWGVGSASCSKDDYCDDTPQISNGHTGTRYCNATTGEEINLLCDSAALIFDSSQYQNYMDYTNDSCMTMFSLDQKSRIDVILTDAPARSTLNQNMPTGTITLEAVPSSSENNLTWTISEEDNVSGFIVEKSINKQGYKIISTILSPNDRAFSVTSEDLNTRVTYRVYAINNTGASFSNSSNTITIYNGVVGLDTKQREKFTIYPNPSEGTFKLKPAQYISQYGLLEVWSTSGSLILSKEIDNSSAEVNIDLSKYPRGTYFMKLSSDLGVFTQRCIKL</sequence>
<evidence type="ECO:0000256" key="4">
    <source>
        <dbReference type="ARBA" id="ARBA00022729"/>
    </source>
</evidence>
<reference evidence="10 11" key="1">
    <citation type="submission" date="2021-05" db="EMBL/GenBank/DDBJ databases">
        <title>Comparative genomic studies on the polysaccharide-degrading batcterial strains of the Flammeovirga genus.</title>
        <authorList>
            <person name="Zewei F."/>
            <person name="Zheng Z."/>
            <person name="Yu L."/>
            <person name="Ruyue G."/>
            <person name="Yanhong M."/>
            <person name="Yuanyuan C."/>
            <person name="Jingyan G."/>
            <person name="Wenjun H."/>
        </authorList>
    </citation>
    <scope>NUCLEOTIDE SEQUENCE [LARGE SCALE GENOMIC DNA]</scope>
    <source>
        <strain evidence="10 11">YS10</strain>
    </source>
</reference>
<keyword evidence="6" id="KW-0862">Zinc</keyword>
<dbReference type="PANTHER" id="PTHR47466:SF1">
    <property type="entry name" value="METALLOPROTEASE MEP1 (AFU_ORTHOLOGUE AFUA_1G07730)-RELATED"/>
    <property type="match status" value="1"/>
</dbReference>
<keyword evidence="4" id="KW-0732">Signal</keyword>
<evidence type="ECO:0000256" key="3">
    <source>
        <dbReference type="ARBA" id="ARBA00022723"/>
    </source>
</evidence>
<evidence type="ECO:0000256" key="6">
    <source>
        <dbReference type="ARBA" id="ARBA00022833"/>
    </source>
</evidence>
<evidence type="ECO:0000256" key="1">
    <source>
        <dbReference type="ARBA" id="ARBA00008721"/>
    </source>
</evidence>
<evidence type="ECO:0000256" key="7">
    <source>
        <dbReference type="ARBA" id="ARBA00023049"/>
    </source>
</evidence>
<gene>
    <name evidence="10" type="ORF">KM029_16245</name>
</gene>
<organism evidence="10 11">
    <name type="scientific">Flammeovirga kamogawensis</name>
    <dbReference type="NCBI Taxonomy" id="373891"/>
    <lineage>
        <taxon>Bacteria</taxon>
        <taxon>Pseudomonadati</taxon>
        <taxon>Bacteroidota</taxon>
        <taxon>Cytophagia</taxon>
        <taxon>Cytophagales</taxon>
        <taxon>Flammeovirgaceae</taxon>
        <taxon>Flammeovirga</taxon>
    </lineage>
</organism>
<evidence type="ECO:0000313" key="10">
    <source>
        <dbReference type="EMBL" id="QWG06840.1"/>
    </source>
</evidence>
<dbReference type="InterPro" id="IPR013783">
    <property type="entry name" value="Ig-like_fold"/>
</dbReference>
<dbReference type="InterPro" id="IPR036116">
    <property type="entry name" value="FN3_sf"/>
</dbReference>
<name>A0ABX8GTB9_9BACT</name>
<dbReference type="Gene3D" id="3.40.390.10">
    <property type="entry name" value="Collagenase (Catalytic Domain)"/>
    <property type="match status" value="1"/>
</dbReference>
<dbReference type="Proteomes" id="UP000682802">
    <property type="component" value="Chromosome 1"/>
</dbReference>
<keyword evidence="2" id="KW-0645">Protease</keyword>
<dbReference type="InterPro" id="IPR026444">
    <property type="entry name" value="Secre_tail"/>
</dbReference>
<dbReference type="NCBIfam" id="TIGR04183">
    <property type="entry name" value="Por_Secre_tail"/>
    <property type="match status" value="1"/>
</dbReference>
<dbReference type="EMBL" id="CP076128">
    <property type="protein sequence ID" value="QWG06840.1"/>
    <property type="molecule type" value="Genomic_DNA"/>
</dbReference>
<keyword evidence="11" id="KW-1185">Reference proteome</keyword>
<dbReference type="InterPro" id="IPR008754">
    <property type="entry name" value="Peptidase_M43"/>
</dbReference>
<evidence type="ECO:0000256" key="8">
    <source>
        <dbReference type="ARBA" id="ARBA00023157"/>
    </source>
</evidence>
<dbReference type="RefSeq" id="WP_144074247.1">
    <property type="nucleotide sequence ID" value="NZ_CP076128.1"/>
</dbReference>
<dbReference type="InterPro" id="IPR024079">
    <property type="entry name" value="MetalloPept_cat_dom_sf"/>
</dbReference>
<feature type="domain" description="Fibronectin type-III" evidence="9">
    <location>
        <begin position="355"/>
        <end position="452"/>
    </location>
</feature>
<proteinExistence type="inferred from homology"/>
<dbReference type="SUPFAM" id="SSF55486">
    <property type="entry name" value="Metalloproteases ('zincins'), catalytic domain"/>
    <property type="match status" value="1"/>
</dbReference>
<dbReference type="PANTHER" id="PTHR47466">
    <property type="match status" value="1"/>
</dbReference>
<keyword evidence="3" id="KW-0479">Metal-binding</keyword>
<dbReference type="Gene3D" id="2.60.40.10">
    <property type="entry name" value="Immunoglobulins"/>
    <property type="match status" value="1"/>
</dbReference>
<accession>A0ABX8GTB9</accession>
<keyword evidence="5" id="KW-0378">Hydrolase</keyword>
<dbReference type="Pfam" id="PF18962">
    <property type="entry name" value="Por_Secre_tail"/>
    <property type="match status" value="1"/>
</dbReference>
<comment type="similarity">
    <text evidence="1">Belongs to the peptidase M43B family.</text>
</comment>
<evidence type="ECO:0000256" key="2">
    <source>
        <dbReference type="ARBA" id="ARBA00022670"/>
    </source>
</evidence>
<keyword evidence="7" id="KW-0482">Metalloprotease</keyword>
<dbReference type="SUPFAM" id="SSF49265">
    <property type="entry name" value="Fibronectin type III"/>
    <property type="match status" value="1"/>
</dbReference>
<dbReference type="InterPro" id="IPR003961">
    <property type="entry name" value="FN3_dom"/>
</dbReference>
<dbReference type="PROSITE" id="PS50853">
    <property type="entry name" value="FN3"/>
    <property type="match status" value="1"/>
</dbReference>
<evidence type="ECO:0000259" key="9">
    <source>
        <dbReference type="PROSITE" id="PS50853"/>
    </source>
</evidence>
<protein>
    <submittedName>
        <fullName evidence="10">T9SS type A sorting domain-containing protein</fullName>
    </submittedName>
</protein>
<keyword evidence="8" id="KW-1015">Disulfide bond</keyword>
<dbReference type="Pfam" id="PF05572">
    <property type="entry name" value="Peptidase_M43"/>
    <property type="match status" value="1"/>
</dbReference>